<evidence type="ECO:0000256" key="1">
    <source>
        <dbReference type="ARBA" id="ARBA00008791"/>
    </source>
</evidence>
<proteinExistence type="inferred from homology"/>
<organism evidence="4 5">
    <name type="scientific">Actinospica durhamensis</name>
    <dbReference type="NCBI Taxonomy" id="1508375"/>
    <lineage>
        <taxon>Bacteria</taxon>
        <taxon>Bacillati</taxon>
        <taxon>Actinomycetota</taxon>
        <taxon>Actinomycetes</taxon>
        <taxon>Catenulisporales</taxon>
        <taxon>Actinospicaceae</taxon>
        <taxon>Actinospica</taxon>
    </lineage>
</organism>
<dbReference type="SUPFAM" id="SSF52402">
    <property type="entry name" value="Adenine nucleotide alpha hydrolases-like"/>
    <property type="match status" value="1"/>
</dbReference>
<evidence type="ECO:0000256" key="2">
    <source>
        <dbReference type="SAM" id="Phobius"/>
    </source>
</evidence>
<evidence type="ECO:0000259" key="3">
    <source>
        <dbReference type="Pfam" id="PF00582"/>
    </source>
</evidence>
<feature type="domain" description="UspA" evidence="3">
    <location>
        <begin position="341"/>
        <end position="479"/>
    </location>
</feature>
<dbReference type="CDD" id="cd00293">
    <property type="entry name" value="USP-like"/>
    <property type="match status" value="1"/>
</dbReference>
<dbReference type="Pfam" id="PF00582">
    <property type="entry name" value="Usp"/>
    <property type="match status" value="1"/>
</dbReference>
<keyword evidence="2" id="KW-0472">Membrane</keyword>
<feature type="transmembrane region" description="Helical" evidence="2">
    <location>
        <begin position="301"/>
        <end position="320"/>
    </location>
</feature>
<evidence type="ECO:0000313" key="5">
    <source>
        <dbReference type="Proteomes" id="UP000675781"/>
    </source>
</evidence>
<comment type="caution">
    <text evidence="4">The sequence shown here is derived from an EMBL/GenBank/DDBJ whole genome shotgun (WGS) entry which is preliminary data.</text>
</comment>
<dbReference type="PANTHER" id="PTHR46268:SF6">
    <property type="entry name" value="UNIVERSAL STRESS PROTEIN UP12"/>
    <property type="match status" value="1"/>
</dbReference>
<keyword evidence="2" id="KW-1133">Transmembrane helix</keyword>
<sequence length="480" mass="48114">MSTQAPGPTRSRARFRPHALYVAATTLFAAVFVAVALSAFHAPSPHALPVGVVAPASVAGQVGQALDHGAPGGFDLRVYGSAAAARTAIAHGEVDGALVEGSGTMQLLVAPAAGATPTQAVTTAFTAVAAHAGQPLTVTDVVKPGVGDSMGLSPFFLVLGVLIPSVAVGSGSALVFRRSRPLWWLAAPVLAATAIGLATAGVADGVAGLGNYPALAGIVALFSLAVAAPTAALARIKPPLSVLAVLAFVVFGIPGSGGPSGLAPFGPAFLRALDPVLPLGLAAQATRRAVYFDGYGLAQPLGTLAAWAVAGLVVLAVVAVRRRGRVQPPQGAASTPLSYSGVVVGFDDSEPARRALAQAARLAAARHESLHVVYADHVVLETDLTGYAQAAIEATREETADAVAAAAAEIVGASGLDYTFERRREAPTDAILSAAADLTARGGSEPVIVVGRSGHAAHRFLGSVPSHLLARSPFPVLAIA</sequence>
<dbReference type="Gene3D" id="3.40.50.12370">
    <property type="match status" value="1"/>
</dbReference>
<dbReference type="Proteomes" id="UP000675781">
    <property type="component" value="Unassembled WGS sequence"/>
</dbReference>
<keyword evidence="5" id="KW-1185">Reference proteome</keyword>
<gene>
    <name evidence="4" type="ORF">KDL01_20105</name>
</gene>
<feature type="transmembrane region" description="Helical" evidence="2">
    <location>
        <begin position="182"/>
        <end position="202"/>
    </location>
</feature>
<feature type="transmembrane region" description="Helical" evidence="2">
    <location>
        <begin position="20"/>
        <end position="40"/>
    </location>
</feature>
<dbReference type="InterPro" id="IPR006015">
    <property type="entry name" value="Universal_stress_UspA"/>
</dbReference>
<dbReference type="AlphaFoldDB" id="A0A941IPW5"/>
<dbReference type="PRINTS" id="PR01438">
    <property type="entry name" value="UNVRSLSTRESS"/>
</dbReference>
<dbReference type="RefSeq" id="WP_212530081.1">
    <property type="nucleotide sequence ID" value="NZ_JAGSOG010000101.1"/>
</dbReference>
<evidence type="ECO:0000313" key="4">
    <source>
        <dbReference type="EMBL" id="MBR7835589.1"/>
    </source>
</evidence>
<accession>A0A941IPW5</accession>
<keyword evidence="2" id="KW-0812">Transmembrane</keyword>
<dbReference type="InterPro" id="IPR006016">
    <property type="entry name" value="UspA"/>
</dbReference>
<dbReference type="PANTHER" id="PTHR46268">
    <property type="entry name" value="STRESS RESPONSE PROTEIN NHAX"/>
    <property type="match status" value="1"/>
</dbReference>
<name>A0A941IPW5_9ACTN</name>
<reference evidence="4" key="1">
    <citation type="submission" date="2021-04" db="EMBL/GenBank/DDBJ databases">
        <title>Genome based classification of Actinospica acidithermotolerans sp. nov., an actinobacterium isolated from an Indonesian hot spring.</title>
        <authorList>
            <person name="Kusuma A.B."/>
            <person name="Putra K.E."/>
            <person name="Nafisah S."/>
            <person name="Loh J."/>
            <person name="Nouioui I."/>
            <person name="Goodfellow M."/>
        </authorList>
    </citation>
    <scope>NUCLEOTIDE SEQUENCE</scope>
    <source>
        <strain evidence="4">CSCA 57</strain>
    </source>
</reference>
<protein>
    <submittedName>
        <fullName evidence="4">Universal stress protein</fullName>
    </submittedName>
</protein>
<comment type="similarity">
    <text evidence="1">Belongs to the universal stress protein A family.</text>
</comment>
<feature type="transmembrane region" description="Helical" evidence="2">
    <location>
        <begin position="155"/>
        <end position="175"/>
    </location>
</feature>
<feature type="transmembrane region" description="Helical" evidence="2">
    <location>
        <begin position="240"/>
        <end position="257"/>
    </location>
</feature>
<feature type="transmembrane region" description="Helical" evidence="2">
    <location>
        <begin position="214"/>
        <end position="233"/>
    </location>
</feature>
<dbReference type="EMBL" id="JAGSOG010000101">
    <property type="protein sequence ID" value="MBR7835589.1"/>
    <property type="molecule type" value="Genomic_DNA"/>
</dbReference>